<dbReference type="GO" id="GO:0016324">
    <property type="term" value="C:apical plasma membrane"/>
    <property type="evidence" value="ECO:0007669"/>
    <property type="project" value="TreeGrafter"/>
</dbReference>
<feature type="domain" description="OCEL" evidence="3">
    <location>
        <begin position="30"/>
        <end position="139"/>
    </location>
</feature>
<dbReference type="GO" id="GO:0070830">
    <property type="term" value="P:bicellular tight junction assembly"/>
    <property type="evidence" value="ECO:0007669"/>
    <property type="project" value="TreeGrafter"/>
</dbReference>
<protein>
    <recommendedName>
        <fullName evidence="3">OCEL domain-containing protein</fullName>
    </recommendedName>
</protein>
<comment type="similarity">
    <text evidence="1 2">Belongs to the ELL/occludin family.</text>
</comment>
<evidence type="ECO:0000259" key="3">
    <source>
        <dbReference type="PROSITE" id="PS51980"/>
    </source>
</evidence>
<organism evidence="4 5">
    <name type="scientific">Periophthalmus magnuspinnatus</name>
    <dbReference type="NCBI Taxonomy" id="409849"/>
    <lineage>
        <taxon>Eukaryota</taxon>
        <taxon>Metazoa</taxon>
        <taxon>Chordata</taxon>
        <taxon>Craniata</taxon>
        <taxon>Vertebrata</taxon>
        <taxon>Euteleostomi</taxon>
        <taxon>Actinopterygii</taxon>
        <taxon>Neopterygii</taxon>
        <taxon>Teleostei</taxon>
        <taxon>Neoteleostei</taxon>
        <taxon>Acanthomorphata</taxon>
        <taxon>Gobiaria</taxon>
        <taxon>Gobiiformes</taxon>
        <taxon>Gobioidei</taxon>
        <taxon>Gobiidae</taxon>
        <taxon>Oxudercinae</taxon>
        <taxon>Periophthalmus</taxon>
    </lineage>
</organism>
<dbReference type="InterPro" id="IPR031176">
    <property type="entry name" value="ELL/occludin"/>
</dbReference>
<dbReference type="Pfam" id="PF07303">
    <property type="entry name" value="Occludin_ELL"/>
    <property type="match status" value="1"/>
</dbReference>
<evidence type="ECO:0000256" key="1">
    <source>
        <dbReference type="ARBA" id="ARBA00009171"/>
    </source>
</evidence>
<name>A0A3B4ALS3_9GOBI</name>
<proteinExistence type="inferred from homology"/>
<dbReference type="PANTHER" id="PTHR23288:SF37">
    <property type="entry name" value="OCCLUDIN_ELL DOMAIN-CONTAINING PROTEIN 1"/>
    <property type="match status" value="1"/>
</dbReference>
<reference evidence="4" key="1">
    <citation type="submission" date="2025-08" db="UniProtKB">
        <authorList>
            <consortium name="Ensembl"/>
        </authorList>
    </citation>
    <scope>IDENTIFICATION</scope>
</reference>
<keyword evidence="5" id="KW-1185">Reference proteome</keyword>
<reference evidence="4" key="2">
    <citation type="submission" date="2025-09" db="UniProtKB">
        <authorList>
            <consortium name="Ensembl"/>
        </authorList>
    </citation>
    <scope>IDENTIFICATION</scope>
</reference>
<dbReference type="Gene3D" id="6.10.140.340">
    <property type="match status" value="1"/>
</dbReference>
<evidence type="ECO:0000256" key="2">
    <source>
        <dbReference type="PROSITE-ProRule" id="PRU01324"/>
    </source>
</evidence>
<dbReference type="InterPro" id="IPR010844">
    <property type="entry name" value="Occludin_ELL"/>
</dbReference>
<accession>A0A3B4ALS3</accession>
<evidence type="ECO:0000313" key="4">
    <source>
        <dbReference type="Ensembl" id="ENSPMGP00000017640.1"/>
    </source>
</evidence>
<dbReference type="Proteomes" id="UP000261520">
    <property type="component" value="Unplaced"/>
</dbReference>
<dbReference type="PANTHER" id="PTHR23288">
    <property type="entry name" value="OCCLUDIN AND RNA POLYMERASE II ELONGATION FACTOR ELL"/>
    <property type="match status" value="1"/>
</dbReference>
<dbReference type="AlphaFoldDB" id="A0A3B4ALS3"/>
<dbReference type="SUPFAM" id="SSF144292">
    <property type="entry name" value="occludin/ELL-like"/>
    <property type="match status" value="1"/>
</dbReference>
<dbReference type="STRING" id="409849.ENSPMGP00000017640"/>
<dbReference type="PROSITE" id="PS51980">
    <property type="entry name" value="OCEL"/>
    <property type="match status" value="1"/>
</dbReference>
<dbReference type="GO" id="GO:0005923">
    <property type="term" value="C:bicellular tight junction"/>
    <property type="evidence" value="ECO:0007669"/>
    <property type="project" value="TreeGrafter"/>
</dbReference>
<evidence type="ECO:0000313" key="5">
    <source>
        <dbReference type="Proteomes" id="UP000261520"/>
    </source>
</evidence>
<dbReference type="GO" id="GO:0031410">
    <property type="term" value="C:cytoplasmic vesicle"/>
    <property type="evidence" value="ECO:0007669"/>
    <property type="project" value="TreeGrafter"/>
</dbReference>
<sequence length="149" mass="17610">KLAGALIFTTKPTTKISNIVPYKSHDPIVFVCYRKYPEITCLEQREEYRAVFNDQYQEYRDLHRHISLTLSKFRQLDMLMDKLLRDSTQNPQRIQSLLQTLEEKKNDPTFWEKKQRCDYLKAKLSHLKIIGTDPLTSCLHIGTVAFHHS</sequence>
<dbReference type="Ensembl" id="ENSPMGT00000018823.1">
    <property type="protein sequence ID" value="ENSPMGP00000017640.1"/>
    <property type="gene ID" value="ENSPMGG00000014432.1"/>
</dbReference>